<dbReference type="InterPro" id="IPR010929">
    <property type="entry name" value="PDR_CDR_ABC"/>
</dbReference>
<keyword evidence="2" id="KW-1133">Transmembrane helix</keyword>
<keyword evidence="2" id="KW-0812">Transmembrane</keyword>
<dbReference type="EMBL" id="LMYN01000481">
    <property type="protein sequence ID" value="KRZ98223.1"/>
    <property type="molecule type" value="Genomic_DNA"/>
</dbReference>
<feature type="transmembrane region" description="Helical" evidence="2">
    <location>
        <begin position="82"/>
        <end position="102"/>
    </location>
</feature>
<protein>
    <recommendedName>
        <fullName evidence="3">CDR ABC transporter domain-containing protein</fullName>
    </recommendedName>
</protein>
<keyword evidence="2" id="KW-0472">Membrane</keyword>
<proteinExistence type="predicted"/>
<gene>
    <name evidence="4" type="ORF">AC631_06017</name>
</gene>
<dbReference type="PANTHER" id="PTHR19241">
    <property type="entry name" value="ATP-BINDING CASSETTE TRANSPORTER"/>
    <property type="match status" value="1"/>
</dbReference>
<evidence type="ECO:0000313" key="4">
    <source>
        <dbReference type="EMBL" id="KRZ98223.1"/>
    </source>
</evidence>
<feature type="non-terminal residue" evidence="4">
    <location>
        <position position="186"/>
    </location>
</feature>
<dbReference type="Proteomes" id="UP000054251">
    <property type="component" value="Unassembled WGS sequence"/>
</dbReference>
<dbReference type="RefSeq" id="XP_015464326.1">
    <property type="nucleotide sequence ID" value="XM_015614846.1"/>
</dbReference>
<dbReference type="OrthoDB" id="5423703at2759"/>
<sequence length="186" mass="21426">MLGWCRWINYLDPVGYAFEALIANEFHGRNFDCAQFVPSGPGYPTSGDSIVCSVVGASTGSNIVNGDDYINQSFEYYFSHRWRNWGIIVAFVLFFLFVHIIICEYNKGAMQKGEILLFQRSALKKNRLKRKDIESGNIEKVDPEFNNEKMSDSDMDKLPSSGDIFHWRKLTYQVKIKSEDRVILND</sequence>
<comment type="caution">
    <text evidence="4">The sequence shown here is derived from an EMBL/GenBank/DDBJ whole genome shotgun (WGS) entry which is preliminary data.</text>
</comment>
<dbReference type="GO" id="GO:0005524">
    <property type="term" value="F:ATP binding"/>
    <property type="evidence" value="ECO:0007669"/>
    <property type="project" value="InterPro"/>
</dbReference>
<name>A0A0V1PPY2_9ASCO</name>
<keyword evidence="5" id="KW-1185">Reference proteome</keyword>
<evidence type="ECO:0000256" key="1">
    <source>
        <dbReference type="ARBA" id="ARBA00022448"/>
    </source>
</evidence>
<dbReference type="AlphaFoldDB" id="A0A0V1PPY2"/>
<evidence type="ECO:0000313" key="5">
    <source>
        <dbReference type="Proteomes" id="UP000054251"/>
    </source>
</evidence>
<keyword evidence="1" id="KW-0813">Transport</keyword>
<dbReference type="GO" id="GO:0042626">
    <property type="term" value="F:ATPase-coupled transmembrane transporter activity"/>
    <property type="evidence" value="ECO:0007669"/>
    <property type="project" value="InterPro"/>
</dbReference>
<reference evidence="4 5" key="1">
    <citation type="submission" date="2015-11" db="EMBL/GenBank/DDBJ databases">
        <title>The genome of Debaryomyces fabryi.</title>
        <authorList>
            <person name="Tafer H."/>
            <person name="Lopandic K."/>
        </authorList>
    </citation>
    <scope>NUCLEOTIDE SEQUENCE [LARGE SCALE GENOMIC DNA]</scope>
    <source>
        <strain evidence="4 5">CBS 789</strain>
    </source>
</reference>
<dbReference type="GO" id="GO:0016020">
    <property type="term" value="C:membrane"/>
    <property type="evidence" value="ECO:0007669"/>
    <property type="project" value="InterPro"/>
</dbReference>
<evidence type="ECO:0000259" key="3">
    <source>
        <dbReference type="Pfam" id="PF06422"/>
    </source>
</evidence>
<evidence type="ECO:0000256" key="2">
    <source>
        <dbReference type="SAM" id="Phobius"/>
    </source>
</evidence>
<organism evidence="4 5">
    <name type="scientific">Debaryomyces fabryi</name>
    <dbReference type="NCBI Taxonomy" id="58627"/>
    <lineage>
        <taxon>Eukaryota</taxon>
        <taxon>Fungi</taxon>
        <taxon>Dikarya</taxon>
        <taxon>Ascomycota</taxon>
        <taxon>Saccharomycotina</taxon>
        <taxon>Pichiomycetes</taxon>
        <taxon>Debaryomycetaceae</taxon>
        <taxon>Debaryomyces</taxon>
    </lineage>
</organism>
<feature type="domain" description="CDR ABC transporter" evidence="3">
    <location>
        <begin position="37"/>
        <end position="126"/>
    </location>
</feature>
<dbReference type="GeneID" id="26843026"/>
<accession>A0A0V1PPY2</accession>
<dbReference type="Pfam" id="PF06422">
    <property type="entry name" value="PDR_CDR"/>
    <property type="match status" value="1"/>
</dbReference>